<feature type="domain" description="Helix-turn-helix" evidence="2">
    <location>
        <begin position="8"/>
        <end position="53"/>
    </location>
</feature>
<organism evidence="3">
    <name type="scientific">Podoviridae sp. ctOAf25</name>
    <dbReference type="NCBI Taxonomy" id="2825245"/>
    <lineage>
        <taxon>Viruses</taxon>
        <taxon>Duplodnaviria</taxon>
        <taxon>Heunggongvirae</taxon>
        <taxon>Uroviricota</taxon>
        <taxon>Caudoviricetes</taxon>
    </lineage>
</organism>
<reference evidence="3" key="1">
    <citation type="journal article" date="2021" name="Proc. Natl. Acad. Sci. U.S.A.">
        <title>A Catalog of Tens of Thousands of Viruses from Human Metagenomes Reveals Hidden Associations with Chronic Diseases.</title>
        <authorList>
            <person name="Tisza M.J."/>
            <person name="Buck C.B."/>
        </authorList>
    </citation>
    <scope>NUCLEOTIDE SEQUENCE</scope>
    <source>
        <strain evidence="3">CtOAf25</strain>
    </source>
</reference>
<accession>A0A8S5PNH9</accession>
<dbReference type="EMBL" id="BK015468">
    <property type="protein sequence ID" value="DAE08328.1"/>
    <property type="molecule type" value="Genomic_DNA"/>
</dbReference>
<protein>
    <submittedName>
        <fullName evidence="3">Helix-turn-helix domain protein</fullName>
    </submittedName>
</protein>
<evidence type="ECO:0000313" key="3">
    <source>
        <dbReference type="EMBL" id="DAE08328.1"/>
    </source>
</evidence>
<proteinExistence type="predicted"/>
<dbReference type="Pfam" id="PF12728">
    <property type="entry name" value="HTH_17"/>
    <property type="match status" value="1"/>
</dbReference>
<evidence type="ECO:0000256" key="1">
    <source>
        <dbReference type="SAM" id="Coils"/>
    </source>
</evidence>
<dbReference type="InterPro" id="IPR041657">
    <property type="entry name" value="HTH_17"/>
</dbReference>
<feature type="coiled-coil region" evidence="1">
    <location>
        <begin position="65"/>
        <end position="92"/>
    </location>
</feature>
<name>A0A8S5PNH9_9CAUD</name>
<keyword evidence="1" id="KW-0175">Coiled coil</keyword>
<sequence>MSEVESLVYTVSDVAKLFKCTETSVYNMRNQGILHQIKGVAGVRFSKKEVESLIGLDDEYTPMAYRKLKAEVDSLREENKYLKNEIKKITSQMLVIVREEL</sequence>
<evidence type="ECO:0000259" key="2">
    <source>
        <dbReference type="Pfam" id="PF12728"/>
    </source>
</evidence>